<feature type="region of interest" description="Disordered" evidence="1">
    <location>
        <begin position="249"/>
        <end position="320"/>
    </location>
</feature>
<gene>
    <name evidence="2" type="ORF">V1264_002554</name>
</gene>
<name>A0AAN9B3K0_9CAEN</name>
<evidence type="ECO:0000256" key="1">
    <source>
        <dbReference type="SAM" id="MobiDB-lite"/>
    </source>
</evidence>
<protein>
    <submittedName>
        <fullName evidence="2">Uncharacterized protein</fullName>
    </submittedName>
</protein>
<proteinExistence type="predicted"/>
<dbReference type="AlphaFoldDB" id="A0AAN9B3K0"/>
<reference evidence="2 3" key="1">
    <citation type="submission" date="2024-02" db="EMBL/GenBank/DDBJ databases">
        <title>Chromosome-scale genome assembly of the rough periwinkle Littorina saxatilis.</title>
        <authorList>
            <person name="De Jode A."/>
            <person name="Faria R."/>
            <person name="Formenti G."/>
            <person name="Sims Y."/>
            <person name="Smith T.P."/>
            <person name="Tracey A."/>
            <person name="Wood J.M.D."/>
            <person name="Zagrodzka Z.B."/>
            <person name="Johannesson K."/>
            <person name="Butlin R.K."/>
            <person name="Leder E.H."/>
        </authorList>
    </citation>
    <scope>NUCLEOTIDE SEQUENCE [LARGE SCALE GENOMIC DNA]</scope>
    <source>
        <strain evidence="2">Snail1</strain>
        <tissue evidence="2">Muscle</tissue>
    </source>
</reference>
<keyword evidence="3" id="KW-1185">Reference proteome</keyword>
<sequence>MLYKFDSVSALKQEICKKVHVVEYCVDLQGHSLPLLDEESLQICRIRDGDLVQATILRHRIRVKIHISGYALVNVMVDDSCDTTVGGLKEFVHSQLERQPGTQQVETTSASGEVTGHSDVDLTVIYRGNALPDGVTLAEAGVVMDAKLQVVTIEKLCYTAAAVSGSFPIFFCNQDGGLIRRRTAMSNGEKIFLDPWDIHTPADERGDNNIVTNVCRNRRPMPSGVRLCSKKDFQLLSCQSLQHSRAKANETAKQGHGGCPRSFGIPTTSTAATTSRDTPEPGAVQSSRKRKSNGETTETSTAMPDPCSSQTSVGPSCSGTLPPERVTAGVLLSDCVSSLATRNTDDVVPLALWPERNHGLFKQEFKSRFFGDMTNARPNQIIQERLTPVLESLDSGTDKTGCTRQMSSIMDSLSSWVSELESELETSGSETIISRRNMTKDVNGRVVSEQLFFKKSIISPDLIQHFEGSALSPFQNPVFPGLPSTVHLPCASLPADASATESVFAYISKDIIHCVATQLEGDGNLMVFSTLGLQ</sequence>
<evidence type="ECO:0000313" key="3">
    <source>
        <dbReference type="Proteomes" id="UP001374579"/>
    </source>
</evidence>
<organism evidence="2 3">
    <name type="scientific">Littorina saxatilis</name>
    <dbReference type="NCBI Taxonomy" id="31220"/>
    <lineage>
        <taxon>Eukaryota</taxon>
        <taxon>Metazoa</taxon>
        <taxon>Spiralia</taxon>
        <taxon>Lophotrochozoa</taxon>
        <taxon>Mollusca</taxon>
        <taxon>Gastropoda</taxon>
        <taxon>Caenogastropoda</taxon>
        <taxon>Littorinimorpha</taxon>
        <taxon>Littorinoidea</taxon>
        <taxon>Littorinidae</taxon>
        <taxon>Littorina</taxon>
    </lineage>
</organism>
<feature type="compositionally biased region" description="Polar residues" evidence="1">
    <location>
        <begin position="294"/>
        <end position="319"/>
    </location>
</feature>
<evidence type="ECO:0000313" key="2">
    <source>
        <dbReference type="EMBL" id="KAK7098202.1"/>
    </source>
</evidence>
<accession>A0AAN9B3K0</accession>
<comment type="caution">
    <text evidence="2">The sequence shown here is derived from an EMBL/GenBank/DDBJ whole genome shotgun (WGS) entry which is preliminary data.</text>
</comment>
<dbReference type="Proteomes" id="UP001374579">
    <property type="component" value="Unassembled WGS sequence"/>
</dbReference>
<dbReference type="EMBL" id="JBAMIC010000012">
    <property type="protein sequence ID" value="KAK7098202.1"/>
    <property type="molecule type" value="Genomic_DNA"/>
</dbReference>